<organism evidence="1 2">
    <name type="scientific">Dyadobacter sandarakinus</name>
    <dbReference type="NCBI Taxonomy" id="2747268"/>
    <lineage>
        <taxon>Bacteria</taxon>
        <taxon>Pseudomonadati</taxon>
        <taxon>Bacteroidota</taxon>
        <taxon>Cytophagia</taxon>
        <taxon>Cytophagales</taxon>
        <taxon>Spirosomataceae</taxon>
        <taxon>Dyadobacter</taxon>
    </lineage>
</organism>
<dbReference type="PANTHER" id="PTHR44013:SF1">
    <property type="entry name" value="ZINC-TYPE ALCOHOL DEHYDROGENASE-LIKE PROTEIN C16A3.02C"/>
    <property type="match status" value="1"/>
</dbReference>
<proteinExistence type="predicted"/>
<dbReference type="SUPFAM" id="SSF51735">
    <property type="entry name" value="NAD(P)-binding Rossmann-fold domains"/>
    <property type="match status" value="1"/>
</dbReference>
<reference evidence="1 2" key="1">
    <citation type="submission" date="2020-06" db="EMBL/GenBank/DDBJ databases">
        <title>Dyadobacter sandarakinus sp. nov., isolated from the soil of the Arctic Yellow River Station.</title>
        <authorList>
            <person name="Zhang Y."/>
            <person name="Peng F."/>
        </authorList>
    </citation>
    <scope>NUCLEOTIDE SEQUENCE [LARGE SCALE GENOMIC DNA]</scope>
    <source>
        <strain evidence="1 2">Q3-56</strain>
    </source>
</reference>
<keyword evidence="2" id="KW-1185">Reference proteome</keyword>
<protein>
    <submittedName>
        <fullName evidence="1">Zinc-binding dehydrogenase</fullName>
    </submittedName>
</protein>
<dbReference type="Gene3D" id="3.40.50.720">
    <property type="entry name" value="NAD(P)-binding Rossmann-like Domain"/>
    <property type="match status" value="1"/>
</dbReference>
<evidence type="ECO:0000313" key="1">
    <source>
        <dbReference type="EMBL" id="QRR00125.1"/>
    </source>
</evidence>
<gene>
    <name evidence="1" type="ORF">HWI92_03975</name>
</gene>
<dbReference type="PANTHER" id="PTHR44013">
    <property type="entry name" value="ZINC-TYPE ALCOHOL DEHYDROGENASE-LIKE PROTEIN C16A3.02C"/>
    <property type="match status" value="1"/>
</dbReference>
<dbReference type="EMBL" id="CP056775">
    <property type="protein sequence ID" value="QRR00125.1"/>
    <property type="molecule type" value="Genomic_DNA"/>
</dbReference>
<evidence type="ECO:0000313" key="2">
    <source>
        <dbReference type="Proteomes" id="UP000612680"/>
    </source>
</evidence>
<accession>A0ABX7I2G7</accession>
<dbReference type="Proteomes" id="UP000612680">
    <property type="component" value="Chromosome"/>
</dbReference>
<sequence length="211" mass="23509">MVFRISFYYSARRQRKVYYTRALPVVGTAALTALEKMGCSDPGTNMLINGATGGFGMILLQLHKQKDDHVTAVTSSNGIEFVKKWGADTVIDYSKEEVLTRKETYDIVIDLSGKMGYANAKQIMKPQSLFLNPTPQPIKIPTSLIMNLLRSKKHVIILASPSTKYTGELLNAVAKGLDIAIYKVFPFTAFKEDYHYAEQGGYTGKVVIEQQ</sequence>
<dbReference type="Pfam" id="PF13602">
    <property type="entry name" value="ADH_zinc_N_2"/>
    <property type="match status" value="1"/>
</dbReference>
<name>A0ABX7I2G7_9BACT</name>
<dbReference type="InterPro" id="IPR052733">
    <property type="entry name" value="Chloroplast_QOR"/>
</dbReference>
<dbReference type="RefSeq" id="WP_204660886.1">
    <property type="nucleotide sequence ID" value="NZ_CP056775.1"/>
</dbReference>
<dbReference type="InterPro" id="IPR036291">
    <property type="entry name" value="NAD(P)-bd_dom_sf"/>
</dbReference>
<dbReference type="Gene3D" id="3.90.180.10">
    <property type="entry name" value="Medium-chain alcohol dehydrogenases, catalytic domain"/>
    <property type="match status" value="1"/>
</dbReference>